<reference evidence="1 2" key="1">
    <citation type="submission" date="2018-05" db="EMBL/GenBank/DDBJ databases">
        <title>Flavobacterium sp. strain IMCC34759, incomplete genome.</title>
        <authorList>
            <person name="Joung Y."/>
            <person name="Cho J."/>
        </authorList>
    </citation>
    <scope>NUCLEOTIDE SEQUENCE [LARGE SCALE GENOMIC DNA]</scope>
    <source>
        <strain evidence="1 2">IMCC34759</strain>
    </source>
</reference>
<evidence type="ECO:0000313" key="1">
    <source>
        <dbReference type="EMBL" id="PXY42120.1"/>
    </source>
</evidence>
<dbReference type="EMBL" id="QJHK01000002">
    <property type="protein sequence ID" value="PXY42120.1"/>
    <property type="molecule type" value="Genomic_DNA"/>
</dbReference>
<evidence type="ECO:0000313" key="2">
    <source>
        <dbReference type="Proteomes" id="UP000247903"/>
    </source>
</evidence>
<organism evidence="1 2">
    <name type="scientific">Flavobacterium cheongpyeongense</name>
    <dbReference type="NCBI Taxonomy" id="2212651"/>
    <lineage>
        <taxon>Bacteria</taxon>
        <taxon>Pseudomonadati</taxon>
        <taxon>Bacteroidota</taxon>
        <taxon>Flavobacteriia</taxon>
        <taxon>Flavobacteriales</taxon>
        <taxon>Flavobacteriaceae</taxon>
        <taxon>Flavobacterium</taxon>
    </lineage>
</organism>
<accession>A0A2V4BWN5</accession>
<proteinExistence type="predicted"/>
<dbReference type="OrthoDB" id="1353777at2"/>
<sequence length="155" mass="18257">MQNSTYLNSEEIQLLEDFNSKNKILSVFYYYWINTSNPDKHYRFIDVIELVFDDSSSVFFKINDDDSGIAITTEFEFEKYKTNLQTEFLQQIRLQKVEATVLDVWKTALISPFKKIEVVSEGSRYLSTAFLIAFENINIEFLFHPVEGLLVTEYE</sequence>
<comment type="caution">
    <text evidence="1">The sequence shown here is derived from an EMBL/GenBank/DDBJ whole genome shotgun (WGS) entry which is preliminary data.</text>
</comment>
<name>A0A2V4BWN5_9FLAO</name>
<dbReference type="Proteomes" id="UP000247903">
    <property type="component" value="Unassembled WGS sequence"/>
</dbReference>
<dbReference type="AlphaFoldDB" id="A0A2V4BWN5"/>
<protein>
    <submittedName>
        <fullName evidence="1">Uncharacterized protein</fullName>
    </submittedName>
</protein>
<keyword evidence="2" id="KW-1185">Reference proteome</keyword>
<dbReference type="RefSeq" id="WP_110305093.1">
    <property type="nucleotide sequence ID" value="NZ_QJHK01000002.1"/>
</dbReference>
<gene>
    <name evidence="1" type="ORF">DMB65_02470</name>
</gene>